<evidence type="ECO:0000256" key="2">
    <source>
        <dbReference type="SAM" id="SignalP"/>
    </source>
</evidence>
<evidence type="ECO:0000313" key="5">
    <source>
        <dbReference type="EMBL" id="GGG43960.1"/>
    </source>
</evidence>
<evidence type="ECO:0000256" key="1">
    <source>
        <dbReference type="ARBA" id="ARBA00022729"/>
    </source>
</evidence>
<reference evidence="5" key="1">
    <citation type="journal article" date="2014" name="Int. J. Syst. Evol. Microbiol.">
        <title>Complete genome of a new Firmicutes species belonging to the dominant human colonic microbiota ('Ruminococcus bicirculans') reveals two chromosomes and a selective capacity to utilize plant glucans.</title>
        <authorList>
            <consortium name="NISC Comparative Sequencing Program"/>
            <person name="Wegmann U."/>
            <person name="Louis P."/>
            <person name="Goesmann A."/>
            <person name="Henrissat B."/>
            <person name="Duncan S.H."/>
            <person name="Flint H.J."/>
        </authorList>
    </citation>
    <scope>NUCLEOTIDE SEQUENCE</scope>
    <source>
        <strain evidence="5">CCM 8490</strain>
    </source>
</reference>
<dbReference type="OrthoDB" id="951108at2"/>
<gene>
    <name evidence="6" type="ORF">BXY58_0186</name>
    <name evidence="5" type="ORF">GCM10007332_01740</name>
</gene>
<feature type="chain" id="PRO_5019267145" evidence="2">
    <location>
        <begin position="22"/>
        <end position="276"/>
    </location>
</feature>
<comment type="caution">
    <text evidence="6">The sequence shown here is derived from an EMBL/GenBank/DDBJ whole genome shotgun (WGS) entry which is preliminary data.</text>
</comment>
<dbReference type="NCBIfam" id="NF038128">
    <property type="entry name" value="choice_anch_J"/>
    <property type="match status" value="1"/>
</dbReference>
<feature type="domain" description="Secretion system C-terminal sorting" evidence="4">
    <location>
        <begin position="207"/>
        <end position="274"/>
    </location>
</feature>
<dbReference type="Pfam" id="PF07675">
    <property type="entry name" value="Cleaved_Adhesin"/>
    <property type="match status" value="1"/>
</dbReference>
<reference evidence="5" key="4">
    <citation type="submission" date="2024-05" db="EMBL/GenBank/DDBJ databases">
        <authorList>
            <person name="Sun Q."/>
            <person name="Sedlacek I."/>
        </authorList>
    </citation>
    <scope>NUCLEOTIDE SEQUENCE</scope>
    <source>
        <strain evidence="5">CCM 8490</strain>
    </source>
</reference>
<reference evidence="6 7" key="2">
    <citation type="submission" date="2018-09" db="EMBL/GenBank/DDBJ databases">
        <title>Genomic Encyclopedia of Archaeal and Bacterial Type Strains, Phase II (KMG-II): from individual species to whole genera.</title>
        <authorList>
            <person name="Goeker M."/>
        </authorList>
    </citation>
    <scope>NUCLEOTIDE SEQUENCE [LARGE SCALE GENOMIC DNA]</scope>
    <source>
        <strain evidence="6 7">DSM 27620</strain>
    </source>
</reference>
<dbReference type="Proteomes" id="UP000285906">
    <property type="component" value="Unassembled WGS sequence"/>
</dbReference>
<name>A0A420DCV4_9FLAO</name>
<dbReference type="Pfam" id="PF18962">
    <property type="entry name" value="Por_Secre_tail"/>
    <property type="match status" value="1"/>
</dbReference>
<sequence>MKKLLFSILFASLLASGQASVSIYKESFEEITSLQDAGWVMYNDSNTPYGTYATLFPNAWNIVNWEVESGNHVASSPSWFTSVTQADRWLISPPITLPSNDAAILSFFARSHDTSPYNDGFKLKISTTNTAKESFNNIQIIDHAPNVSISEQTEPYGVNLSSYAGKTIYLAWVNDYTNGNLLSIDDIDVFITPLIAVNEVNKKDLILYPNPTADYFTISDISDIVSVNIYDLSGKMIKSNFESVNNKFDVSNLEKGIYTVSIETKSGIISKKIVKK</sequence>
<keyword evidence="1 2" id="KW-0732">Signal</keyword>
<proteinExistence type="predicted"/>
<accession>A0A420DCV4</accession>
<evidence type="ECO:0000313" key="6">
    <source>
        <dbReference type="EMBL" id="RKE89616.1"/>
    </source>
</evidence>
<organism evidence="6 7">
    <name type="scientific">Epilithonimonas arachidiradicis</name>
    <dbReference type="NCBI Taxonomy" id="1617282"/>
    <lineage>
        <taxon>Bacteria</taxon>
        <taxon>Pseudomonadati</taxon>
        <taxon>Bacteroidota</taxon>
        <taxon>Flavobacteriia</taxon>
        <taxon>Flavobacteriales</taxon>
        <taxon>Weeksellaceae</taxon>
        <taxon>Chryseobacterium group</taxon>
        <taxon>Epilithonimonas</taxon>
    </lineage>
</organism>
<feature type="domain" description="Cleaved adhesin" evidence="3">
    <location>
        <begin position="62"/>
        <end position="141"/>
    </location>
</feature>
<evidence type="ECO:0000259" key="4">
    <source>
        <dbReference type="Pfam" id="PF18962"/>
    </source>
</evidence>
<reference evidence="8" key="3">
    <citation type="journal article" date="2019" name="Int. J. Syst. Evol. Microbiol.">
        <title>The Global Catalogue of Microorganisms (GCM) 10K type strain sequencing project: providing services to taxonomists for standard genome sequencing and annotation.</title>
        <authorList>
            <consortium name="The Broad Institute Genomics Platform"/>
            <consortium name="The Broad Institute Genome Sequencing Center for Infectious Disease"/>
            <person name="Wu L."/>
            <person name="Ma J."/>
        </authorList>
    </citation>
    <scope>NUCLEOTIDE SEQUENCE [LARGE SCALE GENOMIC DNA]</scope>
    <source>
        <strain evidence="8">CCM 8490</strain>
    </source>
</reference>
<dbReference type="EMBL" id="BMCW01000001">
    <property type="protein sequence ID" value="GGG43960.1"/>
    <property type="molecule type" value="Genomic_DNA"/>
</dbReference>
<dbReference type="Proteomes" id="UP000658202">
    <property type="component" value="Unassembled WGS sequence"/>
</dbReference>
<evidence type="ECO:0000313" key="7">
    <source>
        <dbReference type="Proteomes" id="UP000285906"/>
    </source>
</evidence>
<evidence type="ECO:0000259" key="3">
    <source>
        <dbReference type="Pfam" id="PF07675"/>
    </source>
</evidence>
<feature type="signal peptide" evidence="2">
    <location>
        <begin position="1"/>
        <end position="21"/>
    </location>
</feature>
<keyword evidence="8" id="KW-1185">Reference proteome</keyword>
<dbReference type="InterPro" id="IPR026444">
    <property type="entry name" value="Secre_tail"/>
</dbReference>
<dbReference type="InterPro" id="IPR011628">
    <property type="entry name" value="Cleaved_adhesin"/>
</dbReference>
<dbReference type="EMBL" id="RAQH01000001">
    <property type="protein sequence ID" value="RKE89616.1"/>
    <property type="molecule type" value="Genomic_DNA"/>
</dbReference>
<protein>
    <submittedName>
        <fullName evidence="6">Putative secreted protein (Por secretion system target)</fullName>
    </submittedName>
</protein>
<dbReference type="RefSeq" id="WP_120211920.1">
    <property type="nucleotide sequence ID" value="NZ_BMCW01000001.1"/>
</dbReference>
<dbReference type="Gene3D" id="2.60.120.200">
    <property type="match status" value="1"/>
</dbReference>
<dbReference type="NCBIfam" id="TIGR04183">
    <property type="entry name" value="Por_Secre_tail"/>
    <property type="match status" value="1"/>
</dbReference>
<evidence type="ECO:0000313" key="8">
    <source>
        <dbReference type="Proteomes" id="UP000658202"/>
    </source>
</evidence>
<dbReference type="AlphaFoldDB" id="A0A420DCV4"/>